<feature type="compositionally biased region" description="Low complexity" evidence="1">
    <location>
        <begin position="72"/>
        <end position="97"/>
    </location>
</feature>
<name>A0A067TP49_GALM3</name>
<dbReference type="STRING" id="685588.A0A067TP49"/>
<protein>
    <recommendedName>
        <fullName evidence="5">REJ domain-containing protein</fullName>
    </recommendedName>
</protein>
<keyword evidence="2" id="KW-0812">Transmembrane</keyword>
<dbReference type="OrthoDB" id="3250803at2759"/>
<dbReference type="AlphaFoldDB" id="A0A067TP49"/>
<accession>A0A067TP49</accession>
<sequence>MPTSLALPSEPPVKASQSNSPLGADLASTSSSSMPSSSAHPPAPPPSSHSISTKANTASPTSSHNPAPPPSKTSSSSTSSHTSSSTSHSTSTTTSVTVTRIPTTSTVTTHASTTLSSALAFTSSGANGAKIITTPPLVTLLSTSTEPNGALTTVTNVVANPPSFNSSQELSSNTGIHKPGVLAGVCIVAGIAIASLLAGIVFCIRRSRRRLRQRRWLAGMQQQRPSSSAGDPFQDPHTEAYEAGGPAMRSVDTSRDDVRWNRSNNSPVLQEPMSHEQRNFGTGMVSLYPDPYPVFYPGNPGRQEGHELQRVGLGYSNDLAVPIAPFRRHSPAPSTPSVYPATLPPDEEEHHEAQYDMSRLPPKEQLPTVPPRPPRSHLRESAKMLNYAPLTPPPSSNSSHSTSQPPSPISETRPQDLLTRRTLLDIRSRAIS</sequence>
<evidence type="ECO:0008006" key="5">
    <source>
        <dbReference type="Google" id="ProtNLM"/>
    </source>
</evidence>
<feature type="compositionally biased region" description="Basic and acidic residues" evidence="1">
    <location>
        <begin position="418"/>
        <end position="432"/>
    </location>
</feature>
<feature type="transmembrane region" description="Helical" evidence="2">
    <location>
        <begin position="181"/>
        <end position="204"/>
    </location>
</feature>
<gene>
    <name evidence="3" type="ORF">GALMADRAFT_302726</name>
</gene>
<feature type="compositionally biased region" description="Polar residues" evidence="1">
    <location>
        <begin position="54"/>
        <end position="65"/>
    </location>
</feature>
<dbReference type="EMBL" id="KL142367">
    <property type="protein sequence ID" value="KDR84960.1"/>
    <property type="molecule type" value="Genomic_DNA"/>
</dbReference>
<feature type="region of interest" description="Disordered" evidence="1">
    <location>
        <begin position="326"/>
        <end position="432"/>
    </location>
</feature>
<keyword evidence="4" id="KW-1185">Reference proteome</keyword>
<evidence type="ECO:0000256" key="1">
    <source>
        <dbReference type="SAM" id="MobiDB-lite"/>
    </source>
</evidence>
<evidence type="ECO:0000256" key="2">
    <source>
        <dbReference type="SAM" id="Phobius"/>
    </source>
</evidence>
<feature type="region of interest" description="Disordered" evidence="1">
    <location>
        <begin position="1"/>
        <end position="97"/>
    </location>
</feature>
<dbReference type="HOGENOM" id="CLU_634669_0_0_1"/>
<evidence type="ECO:0000313" key="3">
    <source>
        <dbReference type="EMBL" id="KDR84960.1"/>
    </source>
</evidence>
<reference evidence="4" key="1">
    <citation type="journal article" date="2014" name="Proc. Natl. Acad. Sci. U.S.A.">
        <title>Extensive sampling of basidiomycete genomes demonstrates inadequacy of the white-rot/brown-rot paradigm for wood decay fungi.</title>
        <authorList>
            <person name="Riley R."/>
            <person name="Salamov A.A."/>
            <person name="Brown D.W."/>
            <person name="Nagy L.G."/>
            <person name="Floudas D."/>
            <person name="Held B.W."/>
            <person name="Levasseur A."/>
            <person name="Lombard V."/>
            <person name="Morin E."/>
            <person name="Otillar R."/>
            <person name="Lindquist E.A."/>
            <person name="Sun H."/>
            <person name="LaButti K.M."/>
            <person name="Schmutz J."/>
            <person name="Jabbour D."/>
            <person name="Luo H."/>
            <person name="Baker S.E."/>
            <person name="Pisabarro A.G."/>
            <person name="Walton J.D."/>
            <person name="Blanchette R.A."/>
            <person name="Henrissat B."/>
            <person name="Martin F."/>
            <person name="Cullen D."/>
            <person name="Hibbett D.S."/>
            <person name="Grigoriev I.V."/>
        </authorList>
    </citation>
    <scope>NUCLEOTIDE SEQUENCE [LARGE SCALE GENOMIC DNA]</scope>
    <source>
        <strain evidence="4">CBS 339.88</strain>
    </source>
</reference>
<keyword evidence="2" id="KW-1133">Transmembrane helix</keyword>
<keyword evidence="2" id="KW-0472">Membrane</keyword>
<feature type="compositionally biased region" description="Low complexity" evidence="1">
    <location>
        <begin position="28"/>
        <end position="40"/>
    </location>
</feature>
<feature type="compositionally biased region" description="Polar residues" evidence="1">
    <location>
        <begin position="220"/>
        <end position="229"/>
    </location>
</feature>
<evidence type="ECO:0000313" key="4">
    <source>
        <dbReference type="Proteomes" id="UP000027222"/>
    </source>
</evidence>
<proteinExistence type="predicted"/>
<organism evidence="3 4">
    <name type="scientific">Galerina marginata (strain CBS 339.88)</name>
    <dbReference type="NCBI Taxonomy" id="685588"/>
    <lineage>
        <taxon>Eukaryota</taxon>
        <taxon>Fungi</taxon>
        <taxon>Dikarya</taxon>
        <taxon>Basidiomycota</taxon>
        <taxon>Agaricomycotina</taxon>
        <taxon>Agaricomycetes</taxon>
        <taxon>Agaricomycetidae</taxon>
        <taxon>Agaricales</taxon>
        <taxon>Agaricineae</taxon>
        <taxon>Strophariaceae</taxon>
        <taxon>Galerina</taxon>
    </lineage>
</organism>
<feature type="region of interest" description="Disordered" evidence="1">
    <location>
        <begin position="218"/>
        <end position="259"/>
    </location>
</feature>
<dbReference type="Proteomes" id="UP000027222">
    <property type="component" value="Unassembled WGS sequence"/>
</dbReference>